<feature type="compositionally biased region" description="Polar residues" evidence="9">
    <location>
        <begin position="370"/>
        <end position="380"/>
    </location>
</feature>
<evidence type="ECO:0000256" key="9">
    <source>
        <dbReference type="SAM" id="MobiDB-lite"/>
    </source>
</evidence>
<dbReference type="InterPro" id="IPR036864">
    <property type="entry name" value="Zn2-C6_fun-type_DNA-bd_sf"/>
</dbReference>
<evidence type="ECO:0000256" key="6">
    <source>
        <dbReference type="ARBA" id="ARBA00023136"/>
    </source>
</evidence>
<dbReference type="PROSITE" id="PS50850">
    <property type="entry name" value="MFS"/>
    <property type="match status" value="1"/>
</dbReference>
<dbReference type="SUPFAM" id="SSF51905">
    <property type="entry name" value="FAD/NAD(P)-binding domain"/>
    <property type="match status" value="1"/>
</dbReference>
<keyword evidence="7" id="KW-0325">Glycoprotein</keyword>
<keyword evidence="2" id="KW-0813">Transport</keyword>
<dbReference type="Pfam" id="PF07690">
    <property type="entry name" value="MFS_1"/>
    <property type="match status" value="1"/>
</dbReference>
<organism evidence="12 13">
    <name type="scientific">Fusarium avenaceum</name>
    <dbReference type="NCBI Taxonomy" id="40199"/>
    <lineage>
        <taxon>Eukaryota</taxon>
        <taxon>Fungi</taxon>
        <taxon>Dikarya</taxon>
        <taxon>Ascomycota</taxon>
        <taxon>Pezizomycotina</taxon>
        <taxon>Sordariomycetes</taxon>
        <taxon>Hypocreomycetidae</taxon>
        <taxon>Hypocreales</taxon>
        <taxon>Nectriaceae</taxon>
        <taxon>Fusarium</taxon>
        <taxon>Fusarium tricinctum species complex</taxon>
    </lineage>
</organism>
<dbReference type="FunFam" id="1.20.1250.20:FF:000013">
    <property type="entry name" value="MFS general substrate transporter"/>
    <property type="match status" value="1"/>
</dbReference>
<feature type="transmembrane region" description="Helical" evidence="10">
    <location>
        <begin position="1554"/>
        <end position="1575"/>
    </location>
</feature>
<feature type="region of interest" description="Disordered" evidence="9">
    <location>
        <begin position="66"/>
        <end position="94"/>
    </location>
</feature>
<feature type="transmembrane region" description="Helical" evidence="10">
    <location>
        <begin position="1399"/>
        <end position="1422"/>
    </location>
</feature>
<reference evidence="12" key="1">
    <citation type="submission" date="2021-04" db="EMBL/GenBank/DDBJ databases">
        <title>Draft genome of Fusarium avenaceum strain F156N33, isolated from an atmospheric sample in Virginia.</title>
        <authorList>
            <person name="Yang S."/>
            <person name="Vinatzer B.A."/>
            <person name="Coleman J."/>
        </authorList>
    </citation>
    <scope>NUCLEOTIDE SEQUENCE</scope>
    <source>
        <strain evidence="12">F156N33</strain>
    </source>
</reference>
<dbReference type="InterPro" id="IPR036188">
    <property type="entry name" value="FAD/NAD-bd_sf"/>
</dbReference>
<dbReference type="SUPFAM" id="SSF103473">
    <property type="entry name" value="MFS general substrate transporter"/>
    <property type="match status" value="1"/>
</dbReference>
<comment type="caution">
    <text evidence="12">The sequence shown here is derived from an EMBL/GenBank/DDBJ whole genome shotgun (WGS) entry which is preliminary data.</text>
</comment>
<dbReference type="GO" id="GO:0016020">
    <property type="term" value="C:membrane"/>
    <property type="evidence" value="ECO:0007669"/>
    <property type="project" value="UniProtKB-SubCell"/>
</dbReference>
<evidence type="ECO:0000256" key="8">
    <source>
        <dbReference type="ARBA" id="ARBA00023242"/>
    </source>
</evidence>
<keyword evidence="8" id="KW-0539">Nucleus</keyword>
<dbReference type="Pfam" id="PF01266">
    <property type="entry name" value="DAO"/>
    <property type="match status" value="1"/>
</dbReference>
<dbReference type="Proteomes" id="UP000782241">
    <property type="component" value="Unassembled WGS sequence"/>
</dbReference>
<feature type="region of interest" description="Disordered" evidence="9">
    <location>
        <begin position="1096"/>
        <end position="1120"/>
    </location>
</feature>
<dbReference type="GO" id="GO:0008270">
    <property type="term" value="F:zinc ion binding"/>
    <property type="evidence" value="ECO:0007669"/>
    <property type="project" value="InterPro"/>
</dbReference>
<evidence type="ECO:0000259" key="11">
    <source>
        <dbReference type="PROSITE" id="PS50850"/>
    </source>
</evidence>
<feature type="transmembrane region" description="Helical" evidence="10">
    <location>
        <begin position="1201"/>
        <end position="1218"/>
    </location>
</feature>
<keyword evidence="6 10" id="KW-0472">Membrane</keyword>
<accession>A0A9P7KLN6</accession>
<keyword evidence="13" id="KW-1185">Reference proteome</keyword>
<evidence type="ECO:0000256" key="10">
    <source>
        <dbReference type="SAM" id="Phobius"/>
    </source>
</evidence>
<dbReference type="PANTHER" id="PTHR43791:SF38">
    <property type="entry name" value="MAJOR FACILITATOR SUPERFAMILY (MFS) PROFILE DOMAIN-CONTAINING PROTEIN"/>
    <property type="match status" value="1"/>
</dbReference>
<dbReference type="Gene3D" id="3.50.50.60">
    <property type="entry name" value="FAD/NAD(P)-binding domain"/>
    <property type="match status" value="1"/>
</dbReference>
<proteinExistence type="predicted"/>
<dbReference type="CDD" id="cd12148">
    <property type="entry name" value="fungal_TF_MHR"/>
    <property type="match status" value="1"/>
</dbReference>
<keyword evidence="4" id="KW-0479">Metal-binding</keyword>
<evidence type="ECO:0000256" key="4">
    <source>
        <dbReference type="ARBA" id="ARBA00022723"/>
    </source>
</evidence>
<comment type="subcellular location">
    <subcellularLocation>
        <location evidence="1">Membrane</location>
        <topology evidence="1">Multi-pass membrane protein</topology>
    </subcellularLocation>
</comment>
<dbReference type="InterPro" id="IPR001138">
    <property type="entry name" value="Zn2Cys6_DnaBD"/>
</dbReference>
<dbReference type="Gene3D" id="3.30.9.10">
    <property type="entry name" value="D-Amino Acid Oxidase, subunit A, domain 2"/>
    <property type="match status" value="1"/>
</dbReference>
<dbReference type="FunFam" id="1.20.1250.20:FF:000057">
    <property type="entry name" value="MFS general substrate transporter"/>
    <property type="match status" value="1"/>
</dbReference>
<dbReference type="InterPro" id="IPR007219">
    <property type="entry name" value="XnlR_reg_dom"/>
</dbReference>
<feature type="region of interest" description="Disordered" evidence="9">
    <location>
        <begin position="370"/>
        <end position="394"/>
    </location>
</feature>
<dbReference type="Pfam" id="PF04082">
    <property type="entry name" value="Fungal_trans"/>
    <property type="match status" value="1"/>
</dbReference>
<sequence>MQFVLRCDRQRPCSNCVKRELGSSCTYTYTPDRASAAHGPQQSRGTTTQDRIRHLEGLVFDLMQHSSVSPSGSAQTSDSPPLKPPQQETFCASSETASPVDYGAMQSTGGGANYVGSAHWAAVLDSIAELKDHFDNEETSHLDEQVEEDSGTEIPGPQLLYGCPKPTTKEEILASLPNRQVVDRLVSRYFNSFEMSSSVLHTVEFLKEYEAFWEAPAAASLIWLGLLFTIMCLAVQFEKSLLGPCATDPAAVFAEQDLQNKADMFRLRISQCLVLGNYVKGGPYVLETLMLYIASEIFTRNDAEIDIWILMGTTVQIAMQMGYHRDPKHFKELSPFAAEMRRRVWATIIEMDLGISAQMGLPRLVKQWQTDTQEPSNLQDSDFDKSTVEMPPSRPHTDFTPMLYRLVKAKVTAVIGNIWDFLTDVRPYPYTEVQKMDKKLEEARSSIPDGLRWHSIARCITDSPQRIMQKVVLETLTHRAKIVLHRKYMFCSSAESTDSKRIVLRSALKLLDYQHMLQEETQPFCQLYHERWRVSSLVNHDFLLATSILCYYLRHAREESQQSDELSPTNETILGALRRSYDIWLQSSNHSKEARKVVKALKVVLDIGNSHTPGTADSVVDSDVAFNIPSAFVSSSVNEYRQGITGGFGIQFPALNDPLMSNWAMLGDDLLTIPTTTPDSEWQKMDEVLPSECDILIVGAGFSGGSLVTHMLAQPESKDKSIVVLEARQLCSGATGRNGGHIKPDVYNLCGSMAKKHGVEAAAEIAEFELANMEAVKNYVLENNVDCDLILTQAVDVQLSKKHDSALKAGFDKLKDAGVSATKKAFYIDGKYAEKISGVKGAKGAFKYTTGHLWPYKLVHHLFSQALKHHNLNLQTNTPVTEISSSPDADGRWTITTGRGTIKARKVIMATNAYTAALLPEYNEKIIPYRAICSRIVAPNPPMFADSYVIRFSDMDFDYLIPRPDGSIVVGGARKDYFKHTEDWYGNVDDSKLIERAKDYFEGYMQKHFRGWENSGAHTAQIWTGIMGYSSDELPRLGRVPGRENMFIMGGFTGHGMPQIFLAAKGISRMVLEDLTYSETGLPKLFGETKERLESKENFTKMNSQTEDKPTEQQRGSKDFADGAVVKPTEALADDDEELAIALANYVPDTVEERRLVRKIDFTLLPCLWWMYVLAYLDRGNIANANAAGMSESLNMKDNDYSLLVYLFFVGYFLCEVPSNMIMNKCRPSIYLPTIVWVWGCIVIALSQAKSYEGFLSGRFFLGCIEAGLFPGAIYLLTCWYTRKEIGKRFCIFYTSGCIAPALGGIMAGAIVKGLDGAKGIPGWRWLFIVEGVLTVVCGFALYLLLPDYPRNARYFSPDQRRLAQIRILFDRQLSVGSTSRRMTSWQAFKAVVSDGKTWLFLVAYSIIILGMSISYFVPTILKTMGYTNVTAQWMTVPIWITGAVCQLALSWTSDKLQDRRWHSVGLYGLAAVACLVSAFVQSAIAKYVMMCLLVAGLYTGLPLMLNWTSESIPFPDQKRSIAIAFVNSFGHLAIIYGSYLWPSTNAPQHLVGFATLTATCGLGCIIAILAPWYFKMLPKEPVTKAERDLVALQHQDQQLQDI</sequence>
<dbReference type="SMART" id="SM00906">
    <property type="entry name" value="Fungal_trans"/>
    <property type="match status" value="1"/>
</dbReference>
<feature type="compositionally biased region" description="Polar residues" evidence="9">
    <location>
        <begin position="66"/>
        <end position="79"/>
    </location>
</feature>
<keyword evidence="3 10" id="KW-0812">Transmembrane</keyword>
<dbReference type="GO" id="GO:0022857">
    <property type="term" value="F:transmembrane transporter activity"/>
    <property type="evidence" value="ECO:0007669"/>
    <property type="project" value="InterPro"/>
</dbReference>
<feature type="transmembrane region" description="Helical" evidence="10">
    <location>
        <begin position="1230"/>
        <end position="1248"/>
    </location>
</feature>
<dbReference type="EMBL" id="JAGPUO010000016">
    <property type="protein sequence ID" value="KAG5657626.1"/>
    <property type="molecule type" value="Genomic_DNA"/>
</dbReference>
<dbReference type="InterPro" id="IPR036259">
    <property type="entry name" value="MFS_trans_sf"/>
</dbReference>
<feature type="transmembrane region" description="Helical" evidence="10">
    <location>
        <begin position="1290"/>
        <end position="1312"/>
    </location>
</feature>
<dbReference type="GO" id="GO:0003677">
    <property type="term" value="F:DNA binding"/>
    <property type="evidence" value="ECO:0007669"/>
    <property type="project" value="InterPro"/>
</dbReference>
<dbReference type="GO" id="GO:0006351">
    <property type="term" value="P:DNA-templated transcription"/>
    <property type="evidence" value="ECO:0007669"/>
    <property type="project" value="InterPro"/>
</dbReference>
<dbReference type="PANTHER" id="PTHR43791">
    <property type="entry name" value="PERMEASE-RELATED"/>
    <property type="match status" value="1"/>
</dbReference>
<dbReference type="CDD" id="cd00067">
    <property type="entry name" value="GAL4"/>
    <property type="match status" value="1"/>
</dbReference>
<dbReference type="InterPro" id="IPR011701">
    <property type="entry name" value="MFS"/>
</dbReference>
<name>A0A9P7KLN6_9HYPO</name>
<evidence type="ECO:0000256" key="3">
    <source>
        <dbReference type="ARBA" id="ARBA00022692"/>
    </source>
</evidence>
<dbReference type="InterPro" id="IPR006076">
    <property type="entry name" value="FAD-dep_OxRdtase"/>
</dbReference>
<dbReference type="InterPro" id="IPR020846">
    <property type="entry name" value="MFS_dom"/>
</dbReference>
<gene>
    <name evidence="12" type="ORF">KAF25_007659</name>
</gene>
<feature type="transmembrane region" description="Helical" evidence="10">
    <location>
        <begin position="1324"/>
        <end position="1346"/>
    </location>
</feature>
<dbReference type="Gene3D" id="4.10.240.10">
    <property type="entry name" value="Zn(2)-C6 fungal-type DNA-binding domain"/>
    <property type="match status" value="1"/>
</dbReference>
<feature type="transmembrane region" description="Helical" evidence="10">
    <location>
        <begin position="1434"/>
        <end position="1453"/>
    </location>
</feature>
<dbReference type="GO" id="GO:0000981">
    <property type="term" value="F:DNA-binding transcription factor activity, RNA polymerase II-specific"/>
    <property type="evidence" value="ECO:0007669"/>
    <property type="project" value="InterPro"/>
</dbReference>
<feature type="domain" description="Major facilitator superfamily (MFS) profile" evidence="11">
    <location>
        <begin position="1164"/>
        <end position="1580"/>
    </location>
</feature>
<feature type="transmembrane region" description="Helical" evidence="10">
    <location>
        <begin position="1521"/>
        <end position="1542"/>
    </location>
</feature>
<feature type="transmembrane region" description="Helical" evidence="10">
    <location>
        <begin position="1260"/>
        <end position="1278"/>
    </location>
</feature>
<evidence type="ECO:0000256" key="1">
    <source>
        <dbReference type="ARBA" id="ARBA00004141"/>
    </source>
</evidence>
<feature type="compositionally biased region" description="Basic and acidic residues" evidence="9">
    <location>
        <begin position="1106"/>
        <end position="1120"/>
    </location>
</feature>
<dbReference type="Gene3D" id="1.20.1250.20">
    <property type="entry name" value="MFS general substrate transporter like domains"/>
    <property type="match status" value="2"/>
</dbReference>
<feature type="transmembrane region" description="Helical" evidence="10">
    <location>
        <begin position="1465"/>
        <end position="1482"/>
    </location>
</feature>
<evidence type="ECO:0000256" key="7">
    <source>
        <dbReference type="ARBA" id="ARBA00023180"/>
    </source>
</evidence>
<keyword evidence="5 10" id="KW-1133">Transmembrane helix</keyword>
<protein>
    <recommendedName>
        <fullName evidence="11">Major facilitator superfamily (MFS) profile domain-containing protein</fullName>
    </recommendedName>
</protein>
<feature type="transmembrane region" description="Helical" evidence="10">
    <location>
        <begin position="1488"/>
        <end position="1509"/>
    </location>
</feature>
<evidence type="ECO:0000313" key="13">
    <source>
        <dbReference type="Proteomes" id="UP000782241"/>
    </source>
</evidence>
<evidence type="ECO:0000256" key="2">
    <source>
        <dbReference type="ARBA" id="ARBA00022448"/>
    </source>
</evidence>
<evidence type="ECO:0000256" key="5">
    <source>
        <dbReference type="ARBA" id="ARBA00022989"/>
    </source>
</evidence>
<evidence type="ECO:0000313" key="12">
    <source>
        <dbReference type="EMBL" id="KAG5657626.1"/>
    </source>
</evidence>